<evidence type="ECO:0000256" key="1">
    <source>
        <dbReference type="SAM" id="Phobius"/>
    </source>
</evidence>
<protein>
    <submittedName>
        <fullName evidence="2">Uncharacterized protein</fullName>
    </submittedName>
</protein>
<evidence type="ECO:0000313" key="3">
    <source>
        <dbReference type="Proteomes" id="UP000826254"/>
    </source>
</evidence>
<dbReference type="GeneID" id="67176960"/>
<feature type="transmembrane region" description="Helical" evidence="1">
    <location>
        <begin position="38"/>
        <end position="58"/>
    </location>
</feature>
<dbReference type="AlphaFoldDB" id="A0A8T8WE25"/>
<dbReference type="EMBL" id="CP081958">
    <property type="protein sequence ID" value="QZP38036.1"/>
    <property type="molecule type" value="Genomic_DNA"/>
</dbReference>
<organism evidence="2 3">
    <name type="scientific">Halobaculum magnesiiphilum</name>
    <dbReference type="NCBI Taxonomy" id="1017351"/>
    <lineage>
        <taxon>Archaea</taxon>
        <taxon>Methanobacteriati</taxon>
        <taxon>Methanobacteriota</taxon>
        <taxon>Stenosarchaea group</taxon>
        <taxon>Halobacteria</taxon>
        <taxon>Halobacteriales</taxon>
        <taxon>Haloferacaceae</taxon>
        <taxon>Halobaculum</taxon>
    </lineage>
</organism>
<keyword evidence="3" id="KW-1185">Reference proteome</keyword>
<proteinExistence type="predicted"/>
<gene>
    <name evidence="2" type="ORF">K6T50_02420</name>
</gene>
<dbReference type="RefSeq" id="WP_222607840.1">
    <property type="nucleotide sequence ID" value="NZ_CP081958.1"/>
</dbReference>
<evidence type="ECO:0000313" key="2">
    <source>
        <dbReference type="EMBL" id="QZP38036.1"/>
    </source>
</evidence>
<dbReference type="KEGG" id="hmp:K6T50_02420"/>
<name>A0A8T8WE25_9EURY</name>
<accession>A0A8T8WE25</accession>
<reference evidence="2 3" key="1">
    <citation type="journal article" date="2021" name="Int. J. Syst. Evol. Microbiol.">
        <title>Halobaculum halophilum sp. nov. and Halobaculum salinum sp. nov., isolated from salt lake and saline soil.</title>
        <authorList>
            <person name="Cui H.L."/>
            <person name="Shi X.W."/>
            <person name="Yin X.M."/>
            <person name="Yang X.Y."/>
            <person name="Hou J."/>
            <person name="Zhu L."/>
        </authorList>
    </citation>
    <scope>NUCLEOTIDE SEQUENCE [LARGE SCALE GENOMIC DNA]</scope>
    <source>
        <strain evidence="2 3">NBRC 109044</strain>
    </source>
</reference>
<keyword evidence="1" id="KW-0812">Transmembrane</keyword>
<keyword evidence="1" id="KW-1133">Transmembrane helix</keyword>
<keyword evidence="1" id="KW-0472">Membrane</keyword>
<sequence>MDLTAALVRLGSLVSVLAAAAALALLAAGGVGADGVPVLGLLATFALVAGAVAVAVAWGRRTAPARWETPYW</sequence>
<dbReference type="Proteomes" id="UP000826254">
    <property type="component" value="Chromosome"/>
</dbReference>